<dbReference type="EMBL" id="AP014957">
    <property type="protein sequence ID" value="BAS71927.1"/>
    <property type="molecule type" value="Genomic_DNA"/>
</dbReference>
<organism evidence="2 3">
    <name type="scientific">Oryza sativa subsp. japonica</name>
    <name type="common">Rice</name>
    <dbReference type="NCBI Taxonomy" id="39947"/>
    <lineage>
        <taxon>Eukaryota</taxon>
        <taxon>Viridiplantae</taxon>
        <taxon>Streptophyta</taxon>
        <taxon>Embryophyta</taxon>
        <taxon>Tracheophyta</taxon>
        <taxon>Spermatophyta</taxon>
        <taxon>Magnoliopsida</taxon>
        <taxon>Liliopsida</taxon>
        <taxon>Poales</taxon>
        <taxon>Poaceae</taxon>
        <taxon>BOP clade</taxon>
        <taxon>Oryzoideae</taxon>
        <taxon>Oryzeae</taxon>
        <taxon>Oryzinae</taxon>
        <taxon>Oryza</taxon>
        <taxon>Oryza sativa</taxon>
    </lineage>
</organism>
<keyword evidence="3" id="KW-1185">Reference proteome</keyword>
<dbReference type="Proteomes" id="UP000059680">
    <property type="component" value="Chromosome 1"/>
</dbReference>
<sequence length="175" mass="18665">MDPDDGTGGELHTSLPSSSSLFLGTPCQSPSLLLILKRSGGGALPTPTDPDGEAGGGRRAEETAAAPCSPLSPVPSLEWSALSTICSSSRRGFIVAIFVVAKEEDAMQVMPLLLFSRLCNQWLSQEREQVMHAIFLHPQLPLLCYSLTAIVVKFSSLRLLPLVACSSSSMRPRVV</sequence>
<reference evidence="2 3" key="3">
    <citation type="journal article" date="2013" name="Rice">
        <title>Improvement of the Oryza sativa Nipponbare reference genome using next generation sequence and optical map data.</title>
        <authorList>
            <person name="Kawahara Y."/>
            <person name="de la Bastide M."/>
            <person name="Hamilton J.P."/>
            <person name="Kanamori H."/>
            <person name="McCombie W.R."/>
            <person name="Ouyang S."/>
            <person name="Schwartz D.C."/>
            <person name="Tanaka T."/>
            <person name="Wu J."/>
            <person name="Zhou S."/>
            <person name="Childs K.L."/>
            <person name="Davidson R.M."/>
            <person name="Lin H."/>
            <person name="Quesada-Ocampo L."/>
            <person name="Vaillancourt B."/>
            <person name="Sakai H."/>
            <person name="Lee S.S."/>
            <person name="Kim J."/>
            <person name="Numa H."/>
            <person name="Itoh T."/>
            <person name="Buell C.R."/>
            <person name="Matsumoto T."/>
        </authorList>
    </citation>
    <scope>NUCLEOTIDE SEQUENCE [LARGE SCALE GENOMIC DNA]</scope>
    <source>
        <strain evidence="3">cv. Nipponbare</strain>
    </source>
</reference>
<feature type="compositionally biased region" description="Polar residues" evidence="1">
    <location>
        <begin position="14"/>
        <end position="23"/>
    </location>
</feature>
<dbReference type="InParanoid" id="A0A0P0V276"/>
<dbReference type="AlphaFoldDB" id="A0A0P0V276"/>
<reference evidence="2 3" key="2">
    <citation type="journal article" date="2013" name="Plant Cell Physiol.">
        <title>Rice Annotation Project Database (RAP-DB): an integrative and interactive database for rice genomics.</title>
        <authorList>
            <person name="Sakai H."/>
            <person name="Lee S.S."/>
            <person name="Tanaka T."/>
            <person name="Numa H."/>
            <person name="Kim J."/>
            <person name="Kawahara Y."/>
            <person name="Wakimoto H."/>
            <person name="Yang C.C."/>
            <person name="Iwamoto M."/>
            <person name="Abe T."/>
            <person name="Yamada Y."/>
            <person name="Muto A."/>
            <person name="Inokuchi H."/>
            <person name="Ikemura T."/>
            <person name="Matsumoto T."/>
            <person name="Sasaki T."/>
            <person name="Itoh T."/>
        </authorList>
    </citation>
    <scope>NUCLEOTIDE SEQUENCE [LARGE SCALE GENOMIC DNA]</scope>
    <source>
        <strain evidence="3">cv. Nipponbare</strain>
    </source>
</reference>
<feature type="region of interest" description="Disordered" evidence="1">
    <location>
        <begin position="1"/>
        <end position="23"/>
    </location>
</feature>
<proteinExistence type="predicted"/>
<feature type="region of interest" description="Disordered" evidence="1">
    <location>
        <begin position="38"/>
        <end position="72"/>
    </location>
</feature>
<evidence type="ECO:0000256" key="1">
    <source>
        <dbReference type="SAM" id="MobiDB-lite"/>
    </source>
</evidence>
<dbReference type="PaxDb" id="39947-A0A0P0V276"/>
<evidence type="ECO:0000313" key="2">
    <source>
        <dbReference type="EMBL" id="BAS71927.1"/>
    </source>
</evidence>
<accession>A0A0P0V276</accession>
<evidence type="ECO:0000313" key="3">
    <source>
        <dbReference type="Proteomes" id="UP000059680"/>
    </source>
</evidence>
<gene>
    <name evidence="2" type="ordered locus">Os01g0333100</name>
    <name evidence="2" type="ORF">OSNPB_010333100</name>
</gene>
<name>A0A0P0V276_ORYSJ</name>
<protein>
    <submittedName>
        <fullName evidence="2">Os01g0333100 protein</fullName>
    </submittedName>
</protein>
<reference evidence="3" key="1">
    <citation type="journal article" date="2005" name="Nature">
        <title>The map-based sequence of the rice genome.</title>
        <authorList>
            <consortium name="International rice genome sequencing project (IRGSP)"/>
            <person name="Matsumoto T."/>
            <person name="Wu J."/>
            <person name="Kanamori H."/>
            <person name="Katayose Y."/>
            <person name="Fujisawa M."/>
            <person name="Namiki N."/>
            <person name="Mizuno H."/>
            <person name="Yamamoto K."/>
            <person name="Antonio B.A."/>
            <person name="Baba T."/>
            <person name="Sakata K."/>
            <person name="Nagamura Y."/>
            <person name="Aoki H."/>
            <person name="Arikawa K."/>
            <person name="Arita K."/>
            <person name="Bito T."/>
            <person name="Chiden Y."/>
            <person name="Fujitsuka N."/>
            <person name="Fukunaka R."/>
            <person name="Hamada M."/>
            <person name="Harada C."/>
            <person name="Hayashi A."/>
            <person name="Hijishita S."/>
            <person name="Honda M."/>
            <person name="Hosokawa S."/>
            <person name="Ichikawa Y."/>
            <person name="Idonuma A."/>
            <person name="Iijima M."/>
            <person name="Ikeda M."/>
            <person name="Ikeno M."/>
            <person name="Ito K."/>
            <person name="Ito S."/>
            <person name="Ito T."/>
            <person name="Ito Y."/>
            <person name="Ito Y."/>
            <person name="Iwabuchi A."/>
            <person name="Kamiya K."/>
            <person name="Karasawa W."/>
            <person name="Kurita K."/>
            <person name="Katagiri S."/>
            <person name="Kikuta A."/>
            <person name="Kobayashi H."/>
            <person name="Kobayashi N."/>
            <person name="Machita K."/>
            <person name="Maehara T."/>
            <person name="Masukawa M."/>
            <person name="Mizubayashi T."/>
            <person name="Mukai Y."/>
            <person name="Nagasaki H."/>
            <person name="Nagata Y."/>
            <person name="Naito S."/>
            <person name="Nakashima M."/>
            <person name="Nakama Y."/>
            <person name="Nakamichi Y."/>
            <person name="Nakamura M."/>
            <person name="Meguro A."/>
            <person name="Negishi M."/>
            <person name="Ohta I."/>
            <person name="Ohta T."/>
            <person name="Okamoto M."/>
            <person name="Ono N."/>
            <person name="Saji S."/>
            <person name="Sakaguchi M."/>
            <person name="Sakai K."/>
            <person name="Shibata M."/>
            <person name="Shimokawa T."/>
            <person name="Song J."/>
            <person name="Takazaki Y."/>
            <person name="Terasawa K."/>
            <person name="Tsugane M."/>
            <person name="Tsuji K."/>
            <person name="Ueda S."/>
            <person name="Waki K."/>
            <person name="Yamagata H."/>
            <person name="Yamamoto M."/>
            <person name="Yamamoto S."/>
            <person name="Yamane H."/>
            <person name="Yoshiki S."/>
            <person name="Yoshihara R."/>
            <person name="Yukawa K."/>
            <person name="Zhong H."/>
            <person name="Yano M."/>
            <person name="Yuan Q."/>
            <person name="Ouyang S."/>
            <person name="Liu J."/>
            <person name="Jones K.M."/>
            <person name="Gansberger K."/>
            <person name="Moffat K."/>
            <person name="Hill J."/>
            <person name="Bera J."/>
            <person name="Fadrosh D."/>
            <person name="Jin S."/>
            <person name="Johri S."/>
            <person name="Kim M."/>
            <person name="Overton L."/>
            <person name="Reardon M."/>
            <person name="Tsitrin T."/>
            <person name="Vuong H."/>
            <person name="Weaver B."/>
            <person name="Ciecko A."/>
            <person name="Tallon L."/>
            <person name="Jackson J."/>
            <person name="Pai G."/>
            <person name="Aken S.V."/>
            <person name="Utterback T."/>
            <person name="Reidmuller S."/>
            <person name="Feldblyum T."/>
            <person name="Hsiao J."/>
            <person name="Zismann V."/>
            <person name="Iobst S."/>
            <person name="de Vazeille A.R."/>
            <person name="Buell C.R."/>
            <person name="Ying K."/>
            <person name="Li Y."/>
            <person name="Lu T."/>
            <person name="Huang Y."/>
            <person name="Zhao Q."/>
            <person name="Feng Q."/>
            <person name="Zhang L."/>
            <person name="Zhu J."/>
            <person name="Weng Q."/>
            <person name="Mu J."/>
            <person name="Lu Y."/>
            <person name="Fan D."/>
            <person name="Liu Y."/>
            <person name="Guan J."/>
            <person name="Zhang Y."/>
            <person name="Yu S."/>
            <person name="Liu X."/>
            <person name="Zhang Y."/>
            <person name="Hong G."/>
            <person name="Han B."/>
            <person name="Choisne N."/>
            <person name="Demange N."/>
            <person name="Orjeda G."/>
            <person name="Samain S."/>
            <person name="Cattolico L."/>
            <person name="Pelletier E."/>
            <person name="Couloux A."/>
            <person name="Segurens B."/>
            <person name="Wincker P."/>
            <person name="D'Hont A."/>
            <person name="Scarpelli C."/>
            <person name="Weissenbach J."/>
            <person name="Salanoubat M."/>
            <person name="Quetier F."/>
            <person name="Yu Y."/>
            <person name="Kim H.R."/>
            <person name="Rambo T."/>
            <person name="Currie J."/>
            <person name="Collura K."/>
            <person name="Luo M."/>
            <person name="Yang T."/>
            <person name="Ammiraju J.S.S."/>
            <person name="Engler F."/>
            <person name="Soderlund C."/>
            <person name="Wing R.A."/>
            <person name="Palmer L.E."/>
            <person name="de la Bastide M."/>
            <person name="Spiegel L."/>
            <person name="Nascimento L."/>
            <person name="Zutavern T."/>
            <person name="O'Shaughnessy A."/>
            <person name="Dike S."/>
            <person name="Dedhia N."/>
            <person name="Preston R."/>
            <person name="Balija V."/>
            <person name="McCombie W.R."/>
            <person name="Chow T."/>
            <person name="Chen H."/>
            <person name="Chung M."/>
            <person name="Chen C."/>
            <person name="Shaw J."/>
            <person name="Wu H."/>
            <person name="Hsiao K."/>
            <person name="Chao Y."/>
            <person name="Chu M."/>
            <person name="Cheng C."/>
            <person name="Hour A."/>
            <person name="Lee P."/>
            <person name="Lin S."/>
            <person name="Lin Y."/>
            <person name="Liou J."/>
            <person name="Liu S."/>
            <person name="Hsing Y."/>
            <person name="Raghuvanshi S."/>
            <person name="Mohanty A."/>
            <person name="Bharti A.K."/>
            <person name="Gaur A."/>
            <person name="Gupta V."/>
            <person name="Kumar D."/>
            <person name="Ravi V."/>
            <person name="Vij S."/>
            <person name="Kapur A."/>
            <person name="Khurana P."/>
            <person name="Khurana P."/>
            <person name="Khurana J.P."/>
            <person name="Tyagi A.K."/>
            <person name="Gaikwad K."/>
            <person name="Singh A."/>
            <person name="Dalal V."/>
            <person name="Srivastava S."/>
            <person name="Dixit A."/>
            <person name="Pal A.K."/>
            <person name="Ghazi I.A."/>
            <person name="Yadav M."/>
            <person name="Pandit A."/>
            <person name="Bhargava A."/>
            <person name="Sureshbabu K."/>
            <person name="Batra K."/>
            <person name="Sharma T.R."/>
            <person name="Mohapatra T."/>
            <person name="Singh N.K."/>
            <person name="Messing J."/>
            <person name="Nelson A.B."/>
            <person name="Fuks G."/>
            <person name="Kavchok S."/>
            <person name="Keizer G."/>
            <person name="Linton E."/>
            <person name="Llaca V."/>
            <person name="Song R."/>
            <person name="Tanyolac B."/>
            <person name="Young S."/>
            <person name="Ho-Il K."/>
            <person name="Hahn J.H."/>
            <person name="Sangsakoo G."/>
            <person name="Vanavichit A."/>
            <person name="de Mattos Luiz.A.T."/>
            <person name="Zimmer P.D."/>
            <person name="Malone G."/>
            <person name="Dellagostin O."/>
            <person name="de Oliveira A.C."/>
            <person name="Bevan M."/>
            <person name="Bancroft I."/>
            <person name="Minx P."/>
            <person name="Cordum H."/>
            <person name="Wilson R."/>
            <person name="Cheng Z."/>
            <person name="Jin W."/>
            <person name="Jiang J."/>
            <person name="Leong S.A."/>
            <person name="Iwama H."/>
            <person name="Gojobori T."/>
            <person name="Itoh T."/>
            <person name="Niimura Y."/>
            <person name="Fujii Y."/>
            <person name="Habara T."/>
            <person name="Sakai H."/>
            <person name="Sato Y."/>
            <person name="Wilson G."/>
            <person name="Kumar K."/>
            <person name="McCouch S."/>
            <person name="Juretic N."/>
            <person name="Hoen D."/>
            <person name="Wright S."/>
            <person name="Bruskiewich R."/>
            <person name="Bureau T."/>
            <person name="Miyao A."/>
            <person name="Hirochika H."/>
            <person name="Nishikawa T."/>
            <person name="Kadowaki K."/>
            <person name="Sugiura M."/>
            <person name="Burr B."/>
            <person name="Sasaki T."/>
        </authorList>
    </citation>
    <scope>NUCLEOTIDE SEQUENCE [LARGE SCALE GENOMIC DNA]</scope>
    <source>
        <strain evidence="3">cv. Nipponbare</strain>
    </source>
</reference>